<feature type="domain" description="Peptidase M48" evidence="12">
    <location>
        <begin position="99"/>
        <end position="311"/>
    </location>
</feature>
<keyword evidence="1" id="KW-1003">Cell membrane</keyword>
<keyword evidence="8 10" id="KW-0482">Metalloprotease</keyword>
<keyword evidence="3 11" id="KW-0812">Transmembrane</keyword>
<dbReference type="PANTHER" id="PTHR43221">
    <property type="entry name" value="PROTEASE HTPX"/>
    <property type="match status" value="1"/>
</dbReference>
<evidence type="ECO:0000256" key="4">
    <source>
        <dbReference type="ARBA" id="ARBA00022723"/>
    </source>
</evidence>
<dbReference type="Pfam" id="PF01435">
    <property type="entry name" value="Peptidase_M48"/>
    <property type="match status" value="1"/>
</dbReference>
<evidence type="ECO:0000256" key="11">
    <source>
        <dbReference type="SAM" id="Phobius"/>
    </source>
</evidence>
<dbReference type="CDD" id="cd07340">
    <property type="entry name" value="M48B_Htpx_like"/>
    <property type="match status" value="1"/>
</dbReference>
<evidence type="ECO:0000256" key="3">
    <source>
        <dbReference type="ARBA" id="ARBA00022692"/>
    </source>
</evidence>
<gene>
    <name evidence="13" type="ORF">HB375_11310</name>
</gene>
<keyword evidence="14" id="KW-1185">Reference proteome</keyword>
<dbReference type="InterPro" id="IPR050083">
    <property type="entry name" value="HtpX_protease"/>
</dbReference>
<feature type="transmembrane region" description="Helical" evidence="11">
    <location>
        <begin position="60"/>
        <end position="79"/>
    </location>
</feature>
<dbReference type="Gene3D" id="3.30.2010.10">
    <property type="entry name" value="Metalloproteases ('zincins'), catalytic domain"/>
    <property type="match status" value="1"/>
</dbReference>
<dbReference type="Proteomes" id="UP000707352">
    <property type="component" value="Unassembled WGS sequence"/>
</dbReference>
<keyword evidence="9 11" id="KW-0472">Membrane</keyword>
<evidence type="ECO:0000256" key="1">
    <source>
        <dbReference type="ARBA" id="ARBA00022475"/>
    </source>
</evidence>
<feature type="transmembrane region" description="Helical" evidence="11">
    <location>
        <begin position="20"/>
        <end position="40"/>
    </location>
</feature>
<comment type="cofactor">
    <cofactor evidence="10">
        <name>Zn(2+)</name>
        <dbReference type="ChEBI" id="CHEBI:29105"/>
    </cofactor>
    <text evidence="10">Binds 1 zinc ion per subunit.</text>
</comment>
<dbReference type="PANTHER" id="PTHR43221:SF2">
    <property type="entry name" value="PROTEASE HTPX HOMOLOG"/>
    <property type="match status" value="1"/>
</dbReference>
<dbReference type="RefSeq" id="WP_167673073.1">
    <property type="nucleotide sequence ID" value="NZ_JAATJS010000003.1"/>
</dbReference>
<proteinExistence type="inferred from homology"/>
<protein>
    <submittedName>
        <fullName evidence="13">M48 family metallopeptidase</fullName>
    </submittedName>
</protein>
<comment type="caution">
    <text evidence="13">The sequence shown here is derived from an EMBL/GenBank/DDBJ whole genome shotgun (WGS) entry which is preliminary data.</text>
</comment>
<dbReference type="EMBL" id="JAATJS010000003">
    <property type="protein sequence ID" value="NIX77195.1"/>
    <property type="molecule type" value="Genomic_DNA"/>
</dbReference>
<evidence type="ECO:0000256" key="6">
    <source>
        <dbReference type="ARBA" id="ARBA00022833"/>
    </source>
</evidence>
<evidence type="ECO:0000259" key="12">
    <source>
        <dbReference type="Pfam" id="PF01435"/>
    </source>
</evidence>
<evidence type="ECO:0000256" key="2">
    <source>
        <dbReference type="ARBA" id="ARBA00022670"/>
    </source>
</evidence>
<dbReference type="InterPro" id="IPR001915">
    <property type="entry name" value="Peptidase_M48"/>
</dbReference>
<feature type="transmembrane region" description="Helical" evidence="11">
    <location>
        <begin position="215"/>
        <end position="235"/>
    </location>
</feature>
<sequence length="330" mass="35785">MLPAFGLYTQIARNRRRSAFLIVGLVLLFYLMAFALALLLRAEEAFGSYEEAIRRAFIDSLWLMPFTTAVAAGWVWIGLRINTFALALVTGAAHVERSTNPRLYNLLENLCLSRGLSMPHLRIIETPALNAFASGVRPDQYTITITRGLLDTLDDAELEAVLAHELTHIRNGDVRMMIIAVFVVGILSFVGELIFRGLGSGSSRDSSSGKSKGGGILVLVALACVAISWGLSRVIRFTLSRQREYLADGGAVELTRNPDAMISALLKIEAHSDIEGAPSGVMEMCLDNPRTSASNLFATHPSIEQRIAALVKAGGRLPATQESLPVESTS</sequence>
<evidence type="ECO:0000256" key="10">
    <source>
        <dbReference type="RuleBase" id="RU003983"/>
    </source>
</evidence>
<organism evidence="13 14">
    <name type="scientific">Microvirga terricola</name>
    <dbReference type="NCBI Taxonomy" id="2719797"/>
    <lineage>
        <taxon>Bacteria</taxon>
        <taxon>Pseudomonadati</taxon>
        <taxon>Pseudomonadota</taxon>
        <taxon>Alphaproteobacteria</taxon>
        <taxon>Hyphomicrobiales</taxon>
        <taxon>Methylobacteriaceae</taxon>
        <taxon>Microvirga</taxon>
    </lineage>
</organism>
<comment type="similarity">
    <text evidence="10">Belongs to the peptidase M48 family.</text>
</comment>
<keyword evidence="7 11" id="KW-1133">Transmembrane helix</keyword>
<keyword evidence="4" id="KW-0479">Metal-binding</keyword>
<keyword evidence="6 10" id="KW-0862">Zinc</keyword>
<accession>A0ABX0VE05</accession>
<evidence type="ECO:0000256" key="9">
    <source>
        <dbReference type="ARBA" id="ARBA00023136"/>
    </source>
</evidence>
<name>A0ABX0VE05_9HYPH</name>
<evidence type="ECO:0000313" key="14">
    <source>
        <dbReference type="Proteomes" id="UP000707352"/>
    </source>
</evidence>
<keyword evidence="5 10" id="KW-0378">Hydrolase</keyword>
<evidence type="ECO:0000256" key="5">
    <source>
        <dbReference type="ARBA" id="ARBA00022801"/>
    </source>
</evidence>
<evidence type="ECO:0000313" key="13">
    <source>
        <dbReference type="EMBL" id="NIX77195.1"/>
    </source>
</evidence>
<evidence type="ECO:0000256" key="7">
    <source>
        <dbReference type="ARBA" id="ARBA00022989"/>
    </source>
</evidence>
<feature type="transmembrane region" description="Helical" evidence="11">
    <location>
        <begin position="176"/>
        <end position="195"/>
    </location>
</feature>
<keyword evidence="2 10" id="KW-0645">Protease</keyword>
<reference evidence="13 14" key="1">
    <citation type="submission" date="2020-03" db="EMBL/GenBank/DDBJ databases">
        <title>The genome sequence of Microvirga sp. c23x22.</title>
        <authorList>
            <person name="Zhang X."/>
        </authorList>
    </citation>
    <scope>NUCLEOTIDE SEQUENCE [LARGE SCALE GENOMIC DNA]</scope>
    <source>
        <strain evidence="14">c23x22</strain>
    </source>
</reference>
<evidence type="ECO:0000256" key="8">
    <source>
        <dbReference type="ARBA" id="ARBA00023049"/>
    </source>
</evidence>